<dbReference type="EMBL" id="VLPK01000002">
    <property type="protein sequence ID" value="TSJ40253.1"/>
    <property type="molecule type" value="Genomic_DNA"/>
</dbReference>
<protein>
    <submittedName>
        <fullName evidence="2">Uncharacterized protein</fullName>
    </submittedName>
</protein>
<feature type="transmembrane region" description="Helical" evidence="1">
    <location>
        <begin position="6"/>
        <end position="27"/>
    </location>
</feature>
<keyword evidence="1" id="KW-1133">Transmembrane helix</keyword>
<keyword evidence="3" id="KW-1185">Reference proteome</keyword>
<dbReference type="AlphaFoldDB" id="A0A556MK53"/>
<reference evidence="2 3" key="1">
    <citation type="submission" date="2019-07" db="EMBL/GenBank/DDBJ databases">
        <authorList>
            <person name="Huq M.A."/>
        </authorList>
    </citation>
    <scope>NUCLEOTIDE SEQUENCE [LARGE SCALE GENOMIC DNA]</scope>
    <source>
        <strain evidence="2 3">MAH-19</strain>
    </source>
</reference>
<keyword evidence="1" id="KW-0812">Transmembrane</keyword>
<gene>
    <name evidence="2" type="ORF">FO440_10845</name>
</gene>
<organism evidence="2 3">
    <name type="scientific">Mucilaginibacter corticis</name>
    <dbReference type="NCBI Taxonomy" id="2597670"/>
    <lineage>
        <taxon>Bacteria</taxon>
        <taxon>Pseudomonadati</taxon>
        <taxon>Bacteroidota</taxon>
        <taxon>Sphingobacteriia</taxon>
        <taxon>Sphingobacteriales</taxon>
        <taxon>Sphingobacteriaceae</taxon>
        <taxon>Mucilaginibacter</taxon>
    </lineage>
</organism>
<name>A0A556MK53_9SPHI</name>
<evidence type="ECO:0000313" key="2">
    <source>
        <dbReference type="EMBL" id="TSJ40253.1"/>
    </source>
</evidence>
<evidence type="ECO:0000256" key="1">
    <source>
        <dbReference type="SAM" id="Phobius"/>
    </source>
</evidence>
<dbReference type="Proteomes" id="UP000318733">
    <property type="component" value="Unassembled WGS sequence"/>
</dbReference>
<evidence type="ECO:0000313" key="3">
    <source>
        <dbReference type="Proteomes" id="UP000318733"/>
    </source>
</evidence>
<keyword evidence="1" id="KW-0472">Membrane</keyword>
<accession>A0A556MK53</accession>
<dbReference type="RefSeq" id="WP_144248291.1">
    <property type="nucleotide sequence ID" value="NZ_VLPK01000002.1"/>
</dbReference>
<sequence length="122" mass="13785">MAGRSLNVGIAFFFVFFIFTANEAFYFELTTDKLIVKNYLLPFVNIKYNISEITGIELAGTNYRATADAALKIYHDDKNSMGFRAASLDLKTWQAFVNNLNERKIPVTVSASRLIDKIGTEE</sequence>
<proteinExistence type="predicted"/>
<comment type="caution">
    <text evidence="2">The sequence shown here is derived from an EMBL/GenBank/DDBJ whole genome shotgun (WGS) entry which is preliminary data.</text>
</comment>